<feature type="domain" description="GGDEF" evidence="11">
    <location>
        <begin position="484"/>
        <end position="612"/>
    </location>
</feature>
<sequence>MNQQNFHKFFTLYFIVFGIIISCFSVIVAYTFEIKDIEIDLNRKAKEIFQIKNETILKPTFENIDNIAKSLAYDNLTKKFLIERNSLNKENLNNIFLAVANSNSIIMQARLIDKSGQELVRVDRNKENQQAFIVGEKDLQNKYHRDYFQSISKLNEKEIWHSKLDLNIEHGKIEIPYRPTIRVGIALFENNQFSAMVVINLLTNNLFKSLASSSIFDCYIIDENKNYILHPNQEFAFNKYKNIARDISIDFPDGLNNGIFTFSLKDSLKNEDNAILILKTKKDYKKELLKERTNVAVIVFLLTVALSFIMAIFVSKTPRILQEKLLKANKKLNEFTLIIDKYVITVTTKIDSTIVEASKAFEQISGYSKEELIGKKISIISNPKQDKMIIKELWKTILDKKIWEGEIQNKSKDGKDYWLNQYIIPKKNAKNDSIEQFISVGVDITAKKELEKFASIDKLTGIYNRRMLDTFLQKEIEVAKRHKDNLSLIIIDIDFFKLVNDTYGHLVGDNVLKQLSKIISENIRISDIFGRYGGEEFLIICTKTSEDSAFILAEKLRKEIENFRFEKVGYKTISLGISSLKKDDNIELLFKKADEALYGAKKSGRNKSIIYR</sequence>
<organism evidence="12 13">
    <name type="scientific">Arcobacter defluvii</name>
    <dbReference type="NCBI Taxonomy" id="873191"/>
    <lineage>
        <taxon>Bacteria</taxon>
        <taxon>Pseudomonadati</taxon>
        <taxon>Campylobacterota</taxon>
        <taxon>Epsilonproteobacteria</taxon>
        <taxon>Campylobacterales</taxon>
        <taxon>Arcobacteraceae</taxon>
        <taxon>Arcobacter</taxon>
    </lineage>
</organism>
<feature type="domain" description="PAC" evidence="10">
    <location>
        <begin position="403"/>
        <end position="456"/>
    </location>
</feature>
<dbReference type="CDD" id="cd00130">
    <property type="entry name" value="PAS"/>
    <property type="match status" value="1"/>
</dbReference>
<dbReference type="InterPro" id="IPR052163">
    <property type="entry name" value="DGC-Regulatory_Protein"/>
</dbReference>
<keyword evidence="4" id="KW-0547">Nucleotide-binding</keyword>
<dbReference type="SUPFAM" id="SSF55785">
    <property type="entry name" value="PYP-like sensor domain (PAS domain)"/>
    <property type="match status" value="1"/>
</dbReference>
<evidence type="ECO:0000256" key="5">
    <source>
        <dbReference type="ARBA" id="ARBA00022777"/>
    </source>
</evidence>
<dbReference type="SUPFAM" id="SSF55073">
    <property type="entry name" value="Nucleotide cyclase"/>
    <property type="match status" value="1"/>
</dbReference>
<dbReference type="NCBIfam" id="TIGR00229">
    <property type="entry name" value="sensory_box"/>
    <property type="match status" value="1"/>
</dbReference>
<dbReference type="InterPro" id="IPR000160">
    <property type="entry name" value="GGDEF_dom"/>
</dbReference>
<evidence type="ECO:0000259" key="9">
    <source>
        <dbReference type="PROSITE" id="PS50112"/>
    </source>
</evidence>
<evidence type="ECO:0000256" key="3">
    <source>
        <dbReference type="ARBA" id="ARBA00022679"/>
    </source>
</evidence>
<dbReference type="Proteomes" id="UP000503313">
    <property type="component" value="Chromosome"/>
</dbReference>
<dbReference type="PANTHER" id="PTHR46663:SF4">
    <property type="entry name" value="DIGUANYLATE CYCLASE DGCT-RELATED"/>
    <property type="match status" value="1"/>
</dbReference>
<evidence type="ECO:0000313" key="12">
    <source>
        <dbReference type="EMBL" id="QKF78408.1"/>
    </source>
</evidence>
<feature type="domain" description="PAS" evidence="9">
    <location>
        <begin position="351"/>
        <end position="400"/>
    </location>
</feature>
<evidence type="ECO:0000256" key="8">
    <source>
        <dbReference type="SAM" id="Phobius"/>
    </source>
</evidence>
<evidence type="ECO:0000256" key="1">
    <source>
        <dbReference type="ARBA" id="ARBA00004370"/>
    </source>
</evidence>
<evidence type="ECO:0000256" key="4">
    <source>
        <dbReference type="ARBA" id="ARBA00022741"/>
    </source>
</evidence>
<dbReference type="SUPFAM" id="SSF103190">
    <property type="entry name" value="Sensory domain-like"/>
    <property type="match status" value="1"/>
</dbReference>
<dbReference type="Gene3D" id="3.30.70.270">
    <property type="match status" value="1"/>
</dbReference>
<evidence type="ECO:0000256" key="7">
    <source>
        <dbReference type="ARBA" id="ARBA00023012"/>
    </source>
</evidence>
<dbReference type="SMART" id="SM00267">
    <property type="entry name" value="GGDEF"/>
    <property type="match status" value="1"/>
</dbReference>
<keyword evidence="7" id="KW-0902">Two-component regulatory system</keyword>
<protein>
    <submittedName>
        <fullName evidence="12">PAS sensor-containing diguanylate cyclase</fullName>
    </submittedName>
</protein>
<keyword evidence="13" id="KW-1185">Reference proteome</keyword>
<dbReference type="InterPro" id="IPR048760">
    <property type="entry name" value="VP0354-like_sensor_dom"/>
</dbReference>
<dbReference type="KEGG" id="adz:ADFLV_2420"/>
<reference evidence="12 13" key="1">
    <citation type="submission" date="2020-05" db="EMBL/GenBank/DDBJ databases">
        <title>Complete genome sequencing of Campylobacter and Arcobacter type strains.</title>
        <authorList>
            <person name="Miller W.G."/>
            <person name="Yee E."/>
        </authorList>
    </citation>
    <scope>NUCLEOTIDE SEQUENCE [LARGE SCALE GENOMIC DNA]</scope>
    <source>
        <strain evidence="12 13">LMG 25694</strain>
    </source>
</reference>
<name>A0AAE7BH25_9BACT</name>
<keyword evidence="2" id="KW-0597">Phosphoprotein</keyword>
<dbReference type="FunFam" id="3.30.70.270:FF:000001">
    <property type="entry name" value="Diguanylate cyclase domain protein"/>
    <property type="match status" value="1"/>
</dbReference>
<evidence type="ECO:0000313" key="13">
    <source>
        <dbReference type="Proteomes" id="UP000503313"/>
    </source>
</evidence>
<accession>A0AAE7BH25</accession>
<dbReference type="GO" id="GO:0000160">
    <property type="term" value="P:phosphorelay signal transduction system"/>
    <property type="evidence" value="ECO:0007669"/>
    <property type="project" value="UniProtKB-KW"/>
</dbReference>
<feature type="transmembrane region" description="Helical" evidence="8">
    <location>
        <begin position="12"/>
        <end position="32"/>
    </location>
</feature>
<evidence type="ECO:0000259" key="11">
    <source>
        <dbReference type="PROSITE" id="PS50887"/>
    </source>
</evidence>
<proteinExistence type="predicted"/>
<dbReference type="InterPro" id="IPR000700">
    <property type="entry name" value="PAS-assoc_C"/>
</dbReference>
<keyword evidence="3" id="KW-0808">Transferase</keyword>
<dbReference type="GO" id="GO:0016301">
    <property type="term" value="F:kinase activity"/>
    <property type="evidence" value="ECO:0007669"/>
    <property type="project" value="UniProtKB-KW"/>
</dbReference>
<dbReference type="PROSITE" id="PS50887">
    <property type="entry name" value="GGDEF"/>
    <property type="match status" value="1"/>
</dbReference>
<dbReference type="InterPro" id="IPR000014">
    <property type="entry name" value="PAS"/>
</dbReference>
<keyword evidence="5" id="KW-0418">Kinase</keyword>
<keyword evidence="8" id="KW-0472">Membrane</keyword>
<comment type="subcellular location">
    <subcellularLocation>
        <location evidence="1">Membrane</location>
    </subcellularLocation>
</comment>
<keyword evidence="6" id="KW-0067">ATP-binding</keyword>
<dbReference type="NCBIfam" id="TIGR00254">
    <property type="entry name" value="GGDEF"/>
    <property type="match status" value="1"/>
</dbReference>
<dbReference type="AlphaFoldDB" id="A0AAE7BH25"/>
<dbReference type="Pfam" id="PF00990">
    <property type="entry name" value="GGDEF"/>
    <property type="match status" value="1"/>
</dbReference>
<evidence type="ECO:0000256" key="2">
    <source>
        <dbReference type="ARBA" id="ARBA00022553"/>
    </source>
</evidence>
<evidence type="ECO:0000256" key="6">
    <source>
        <dbReference type="ARBA" id="ARBA00022840"/>
    </source>
</evidence>
<dbReference type="EMBL" id="CP053835">
    <property type="protein sequence ID" value="QKF78408.1"/>
    <property type="molecule type" value="Genomic_DNA"/>
</dbReference>
<dbReference type="GO" id="GO:0016020">
    <property type="term" value="C:membrane"/>
    <property type="evidence" value="ECO:0007669"/>
    <property type="project" value="UniProtKB-SubCell"/>
</dbReference>
<dbReference type="PROSITE" id="PS50113">
    <property type="entry name" value="PAC"/>
    <property type="match status" value="1"/>
</dbReference>
<keyword evidence="8" id="KW-1133">Transmembrane helix</keyword>
<dbReference type="InterPro" id="IPR029151">
    <property type="entry name" value="Sensor-like_sf"/>
</dbReference>
<dbReference type="InterPro" id="IPR035965">
    <property type="entry name" value="PAS-like_dom_sf"/>
</dbReference>
<dbReference type="Gene3D" id="3.30.450.20">
    <property type="entry name" value="PAS domain"/>
    <property type="match status" value="2"/>
</dbReference>
<feature type="transmembrane region" description="Helical" evidence="8">
    <location>
        <begin position="295"/>
        <end position="314"/>
    </location>
</feature>
<keyword evidence="8" id="KW-0812">Transmembrane</keyword>
<gene>
    <name evidence="12" type="ORF">ADFLV_2420</name>
</gene>
<dbReference type="Pfam" id="PF13426">
    <property type="entry name" value="PAS_9"/>
    <property type="match status" value="1"/>
</dbReference>
<dbReference type="PANTHER" id="PTHR46663">
    <property type="entry name" value="DIGUANYLATE CYCLASE DGCT-RELATED"/>
    <property type="match status" value="1"/>
</dbReference>
<dbReference type="CDD" id="cd01949">
    <property type="entry name" value="GGDEF"/>
    <property type="match status" value="1"/>
</dbReference>
<dbReference type="InterPro" id="IPR029787">
    <property type="entry name" value="Nucleotide_cyclase"/>
</dbReference>
<dbReference type="GO" id="GO:0005524">
    <property type="term" value="F:ATP binding"/>
    <property type="evidence" value="ECO:0007669"/>
    <property type="project" value="UniProtKB-KW"/>
</dbReference>
<dbReference type="RefSeq" id="WP_129011789.1">
    <property type="nucleotide sequence ID" value="NZ_CP053835.1"/>
</dbReference>
<dbReference type="Pfam" id="PF21623">
    <property type="entry name" value="HK_sensor_dom_bact"/>
    <property type="match status" value="1"/>
</dbReference>
<evidence type="ECO:0000259" key="10">
    <source>
        <dbReference type="PROSITE" id="PS50113"/>
    </source>
</evidence>
<dbReference type="PROSITE" id="PS50112">
    <property type="entry name" value="PAS"/>
    <property type="match status" value="1"/>
</dbReference>
<dbReference type="InterPro" id="IPR043128">
    <property type="entry name" value="Rev_trsase/Diguanyl_cyclase"/>
</dbReference>